<evidence type="ECO:0000313" key="5">
    <source>
        <dbReference type="Proteomes" id="UP000218323"/>
    </source>
</evidence>
<evidence type="ECO:0000256" key="1">
    <source>
        <dbReference type="PROSITE-ProRule" id="PRU00285"/>
    </source>
</evidence>
<dbReference type="SUPFAM" id="SSF49764">
    <property type="entry name" value="HSP20-like chaperones"/>
    <property type="match status" value="1"/>
</dbReference>
<feature type="domain" description="SHSP" evidence="3">
    <location>
        <begin position="45"/>
        <end position="160"/>
    </location>
</feature>
<accession>A0A2A4I4N5</accession>
<evidence type="ECO:0000259" key="3">
    <source>
        <dbReference type="PROSITE" id="PS01031"/>
    </source>
</evidence>
<dbReference type="InterPro" id="IPR031107">
    <property type="entry name" value="Small_HSP"/>
</dbReference>
<evidence type="ECO:0000313" key="4">
    <source>
        <dbReference type="EMBL" id="PCG13004.1"/>
    </source>
</evidence>
<keyword evidence="5" id="KW-1185">Reference proteome</keyword>
<comment type="caution">
    <text evidence="4">The sequence shown here is derived from an EMBL/GenBank/DDBJ whole genome shotgun (WGS) entry which is preliminary data.</text>
</comment>
<evidence type="ECO:0000256" key="2">
    <source>
        <dbReference type="RuleBase" id="RU003616"/>
    </source>
</evidence>
<gene>
    <name evidence="4" type="ORF">COA07_16945</name>
</gene>
<dbReference type="Proteomes" id="UP000218323">
    <property type="component" value="Unassembled WGS sequence"/>
</dbReference>
<proteinExistence type="inferred from homology"/>
<dbReference type="Gene3D" id="2.60.40.790">
    <property type="match status" value="1"/>
</dbReference>
<organism evidence="4 5">
    <name type="scientific">Sphingomonas adhaesiva</name>
    <dbReference type="NCBI Taxonomy" id="28212"/>
    <lineage>
        <taxon>Bacteria</taxon>
        <taxon>Pseudomonadati</taxon>
        <taxon>Pseudomonadota</taxon>
        <taxon>Alphaproteobacteria</taxon>
        <taxon>Sphingomonadales</taxon>
        <taxon>Sphingomonadaceae</taxon>
        <taxon>Sphingomonas</taxon>
    </lineage>
</organism>
<dbReference type="Pfam" id="PF00011">
    <property type="entry name" value="HSP20"/>
    <property type="match status" value="1"/>
</dbReference>
<sequence length="160" mass="17802">MTPAQTGSAAALPLSSAATDTPFRWLRSEIDRLFETFGRPGAAFRFGEFAPAPALDMTENDESYRITVELPGMKDDDVDVSVADRVLTVSGEKRHDEERHEGGTLLSERRYGAFTRSLRLPEDADPAQIDAHFKKGVLIVQVRKDENAAGRVRRIEVKKD</sequence>
<dbReference type="InterPro" id="IPR002068">
    <property type="entry name" value="A-crystallin/Hsp20_dom"/>
</dbReference>
<dbReference type="PANTHER" id="PTHR11527">
    <property type="entry name" value="HEAT-SHOCK PROTEIN 20 FAMILY MEMBER"/>
    <property type="match status" value="1"/>
</dbReference>
<dbReference type="CDD" id="cd06464">
    <property type="entry name" value="ACD_sHsps-like"/>
    <property type="match status" value="1"/>
</dbReference>
<protein>
    <submittedName>
        <fullName evidence="4">Heat-shock protein Hsp20</fullName>
    </submittedName>
</protein>
<dbReference type="EMBL" id="NWVC01000016">
    <property type="protein sequence ID" value="PCG13004.1"/>
    <property type="molecule type" value="Genomic_DNA"/>
</dbReference>
<dbReference type="AlphaFoldDB" id="A0A2A4I4N5"/>
<reference evidence="4 5" key="1">
    <citation type="submission" date="2017-09" db="EMBL/GenBank/DDBJ databases">
        <title>Sphingomonas adhaesiva DSM 7418, whole genome shotgun sequence.</title>
        <authorList>
            <person name="Feng G."/>
            <person name="Zhu H."/>
        </authorList>
    </citation>
    <scope>NUCLEOTIDE SEQUENCE [LARGE SCALE GENOMIC DNA]</scope>
    <source>
        <strain evidence="4 5">DSM 7418</strain>
    </source>
</reference>
<dbReference type="InterPro" id="IPR008978">
    <property type="entry name" value="HSP20-like_chaperone"/>
</dbReference>
<name>A0A2A4I4N5_9SPHN</name>
<dbReference type="PROSITE" id="PS01031">
    <property type="entry name" value="SHSP"/>
    <property type="match status" value="1"/>
</dbReference>
<comment type="similarity">
    <text evidence="1 2">Belongs to the small heat shock protein (HSP20) family.</text>
</comment>